<feature type="domain" description="PX" evidence="3">
    <location>
        <begin position="333"/>
        <end position="435"/>
    </location>
</feature>
<dbReference type="PROSITE" id="PS50195">
    <property type="entry name" value="PX"/>
    <property type="match status" value="1"/>
</dbReference>
<dbReference type="AlphaFoldDB" id="A0A182NPV0"/>
<dbReference type="GO" id="GO:0035091">
    <property type="term" value="F:phosphatidylinositol binding"/>
    <property type="evidence" value="ECO:0007669"/>
    <property type="project" value="InterPro"/>
</dbReference>
<name>A0A182NPV0_9DIPT</name>
<reference evidence="4" key="2">
    <citation type="submission" date="2020-05" db="UniProtKB">
        <authorList>
            <consortium name="EnsemblMetazoa"/>
        </authorList>
    </citation>
    <scope>IDENTIFICATION</scope>
    <source>
        <strain evidence="4">WRAIR2</strain>
    </source>
</reference>
<dbReference type="VEuPathDB" id="VectorBase:ADIR009685"/>
<protein>
    <recommendedName>
        <fullName evidence="3">PX domain-containing protein</fullName>
    </recommendedName>
</protein>
<feature type="region of interest" description="Disordered" evidence="2">
    <location>
        <begin position="114"/>
        <end position="136"/>
    </location>
</feature>
<reference evidence="5" key="1">
    <citation type="submission" date="2013-03" db="EMBL/GenBank/DDBJ databases">
        <title>The Genome Sequence of Anopheles dirus WRAIR2.</title>
        <authorList>
            <consortium name="The Broad Institute Genomics Platform"/>
            <person name="Neafsey D.E."/>
            <person name="Walton C."/>
            <person name="Walker B."/>
            <person name="Young S.K."/>
            <person name="Zeng Q."/>
            <person name="Gargeya S."/>
            <person name="Fitzgerald M."/>
            <person name="Haas B."/>
            <person name="Abouelleil A."/>
            <person name="Allen A.W."/>
            <person name="Alvarado L."/>
            <person name="Arachchi H.M."/>
            <person name="Berlin A.M."/>
            <person name="Chapman S.B."/>
            <person name="Gainer-Dewar J."/>
            <person name="Goldberg J."/>
            <person name="Griggs A."/>
            <person name="Gujja S."/>
            <person name="Hansen M."/>
            <person name="Howarth C."/>
            <person name="Imamovic A."/>
            <person name="Ireland A."/>
            <person name="Larimer J."/>
            <person name="McCowan C."/>
            <person name="Murphy C."/>
            <person name="Pearson M."/>
            <person name="Poon T.W."/>
            <person name="Priest M."/>
            <person name="Roberts A."/>
            <person name="Saif S."/>
            <person name="Shea T."/>
            <person name="Sisk P."/>
            <person name="Sykes S."/>
            <person name="Wortman J."/>
            <person name="Nusbaum C."/>
            <person name="Birren B."/>
        </authorList>
    </citation>
    <scope>NUCLEOTIDE SEQUENCE [LARGE SCALE GENOMIC DNA]</scope>
    <source>
        <strain evidence="5">WRAIR2</strain>
    </source>
</reference>
<evidence type="ECO:0000313" key="4">
    <source>
        <dbReference type="EnsemblMetazoa" id="ADIR009685-PA"/>
    </source>
</evidence>
<evidence type="ECO:0000259" key="3">
    <source>
        <dbReference type="PROSITE" id="PS50195"/>
    </source>
</evidence>
<feature type="region of interest" description="Disordered" evidence="2">
    <location>
        <begin position="278"/>
        <end position="298"/>
    </location>
</feature>
<dbReference type="InterPro" id="IPR001683">
    <property type="entry name" value="PX_dom"/>
</dbReference>
<dbReference type="InterPro" id="IPR028662">
    <property type="entry name" value="SNX8/Mvp1"/>
</dbReference>
<organism evidence="4 5">
    <name type="scientific">Anopheles dirus</name>
    <dbReference type="NCBI Taxonomy" id="7168"/>
    <lineage>
        <taxon>Eukaryota</taxon>
        <taxon>Metazoa</taxon>
        <taxon>Ecdysozoa</taxon>
        <taxon>Arthropoda</taxon>
        <taxon>Hexapoda</taxon>
        <taxon>Insecta</taxon>
        <taxon>Pterygota</taxon>
        <taxon>Neoptera</taxon>
        <taxon>Endopterygota</taxon>
        <taxon>Diptera</taxon>
        <taxon>Nematocera</taxon>
        <taxon>Culicoidea</taxon>
        <taxon>Culicidae</taxon>
        <taxon>Anophelinae</taxon>
        <taxon>Anopheles</taxon>
    </lineage>
</organism>
<dbReference type="GO" id="GO:0034498">
    <property type="term" value="P:early endosome to Golgi transport"/>
    <property type="evidence" value="ECO:0007669"/>
    <property type="project" value="TreeGrafter"/>
</dbReference>
<dbReference type="EnsemblMetazoa" id="ADIR009685-RA">
    <property type="protein sequence ID" value="ADIR009685-PA"/>
    <property type="gene ID" value="ADIR009685"/>
</dbReference>
<dbReference type="STRING" id="7168.A0A182NPV0"/>
<dbReference type="GO" id="GO:0031901">
    <property type="term" value="C:early endosome membrane"/>
    <property type="evidence" value="ECO:0007669"/>
    <property type="project" value="TreeGrafter"/>
</dbReference>
<dbReference type="GO" id="GO:0006886">
    <property type="term" value="P:intracellular protein transport"/>
    <property type="evidence" value="ECO:0007669"/>
    <property type="project" value="TreeGrafter"/>
</dbReference>
<evidence type="ECO:0000313" key="5">
    <source>
        <dbReference type="Proteomes" id="UP000075884"/>
    </source>
</evidence>
<dbReference type="InterPro" id="IPR036871">
    <property type="entry name" value="PX_dom_sf"/>
</dbReference>
<dbReference type="PANTHER" id="PTHR46571">
    <property type="entry name" value="SORTING NEXIN-8"/>
    <property type="match status" value="1"/>
</dbReference>
<comment type="subcellular location">
    <subcellularLocation>
        <location evidence="1">Membrane</location>
        <topology evidence="1">Peripheral membrane protein</topology>
        <orientation evidence="1">Cytoplasmic side</orientation>
    </subcellularLocation>
</comment>
<proteinExistence type="predicted"/>
<feature type="compositionally biased region" description="Acidic residues" evidence="2">
    <location>
        <begin position="121"/>
        <end position="135"/>
    </location>
</feature>
<dbReference type="SUPFAM" id="SSF64268">
    <property type="entry name" value="PX domain"/>
    <property type="match status" value="1"/>
</dbReference>
<dbReference type="Pfam" id="PF00787">
    <property type="entry name" value="PX"/>
    <property type="match status" value="1"/>
</dbReference>
<sequence>MPVVAEAANFRQLPAAASLLTAPSTTMAASSSESPGDASIALMEVVSRSSSYDASEERNRGGSESSAALVGDSTFINGGGLLHPWNGVPVPDLSRSPSVGDTFVSAAASSDMPYPSSFCDSTDDSESGPEDEEAEVAERTPYGYITTATITLSGSSIDPQAAVFGHSGDSNANVNGYRPGGPAVPLQPTQPETFLQQDALSPGQEPSSSSGATSISVSIGSAGEYERLVAKQCERYALVQQRAVTERVDVLLEVLHAHSELCERIEKVISEQQRVLAKTTGGDSSDRTRAKTKAPTITHGSTLTVSEQRPMFDTLTLWFNNCCWEDSTERELNEPHVSVKLIAEKKGLFLKHSEYEIKLKGTEKAVRRRYKDFVTLHRYLAEKYPYRLLPTLPPKQLMLDSLLEERRPFSNINVSAFEYLLESMFAWYKLITELL</sequence>
<accession>A0A182NPV0</accession>
<dbReference type="Proteomes" id="UP000075884">
    <property type="component" value="Unassembled WGS sequence"/>
</dbReference>
<dbReference type="Gene3D" id="3.30.1520.10">
    <property type="entry name" value="Phox-like domain"/>
    <property type="match status" value="1"/>
</dbReference>
<keyword evidence="5" id="KW-1185">Reference proteome</keyword>
<dbReference type="GO" id="GO:0005829">
    <property type="term" value="C:cytosol"/>
    <property type="evidence" value="ECO:0007669"/>
    <property type="project" value="GOC"/>
</dbReference>
<dbReference type="PANTHER" id="PTHR46571:SF1">
    <property type="entry name" value="SORTING NEXIN-8"/>
    <property type="match status" value="1"/>
</dbReference>
<evidence type="ECO:0000256" key="2">
    <source>
        <dbReference type="SAM" id="MobiDB-lite"/>
    </source>
</evidence>
<evidence type="ECO:0000256" key="1">
    <source>
        <dbReference type="ARBA" id="ARBA00004287"/>
    </source>
</evidence>